<dbReference type="InterPro" id="IPR001509">
    <property type="entry name" value="Epimerase_deHydtase"/>
</dbReference>
<evidence type="ECO:0000256" key="1">
    <source>
        <dbReference type="ARBA" id="ARBA00001911"/>
    </source>
</evidence>
<reference evidence="7 8" key="1">
    <citation type="submission" date="2016-02" db="EMBL/GenBank/DDBJ databases">
        <authorList>
            <person name="Wen L."/>
            <person name="He K."/>
            <person name="Yang H."/>
        </authorList>
    </citation>
    <scope>NUCLEOTIDE SEQUENCE [LARGE SCALE GENOMIC DNA]</scope>
    <source>
        <strain evidence="7 8">GED7880</strain>
    </source>
</reference>
<keyword evidence="2" id="KW-0210">Decarboxylase</keyword>
<evidence type="ECO:0000313" key="7">
    <source>
        <dbReference type="EMBL" id="KXO18172.1"/>
    </source>
</evidence>
<comment type="caution">
    <text evidence="7">The sequence shown here is derived from an EMBL/GenBank/DDBJ whole genome shotgun (WGS) entry which is preliminary data.</text>
</comment>
<evidence type="ECO:0000256" key="5">
    <source>
        <dbReference type="SAM" id="Phobius"/>
    </source>
</evidence>
<dbReference type="AlphaFoldDB" id="A0A137T0P2"/>
<dbReference type="Proteomes" id="UP000070093">
    <property type="component" value="Unassembled WGS sequence"/>
</dbReference>
<sequence>MDFKMNTVLTQDIKQFADNFPLKDELRNQTIAITGATGLLGSCMTWCLLMLNRKHQLKLRVIAIVRNAEKARQMFGEETKSFGILTYDFAQHVPFDAPEHIDYLIHFAAPTASKAFVEQPIETMNTVFFGTNSLLDYARKTHLSSFVLASTLEVYGTIYDDSNALTEEKQGYLDPMATRSSYPLAKRAAEALCHNYASEYGVSAKVARLAQTFGAGVAIEDNRVFAQFAKAVIKQQDITLNTTGELSRSYCYTIDAVSAMLYIMLRGEAGEAYNIANEKSYISICDMAKMVLHRFYPQGKLIFNLQEGLGFSPTTKLRLSTTKIEHLGWQATFSLEEMFDRLIKHLKESM</sequence>
<dbReference type="STRING" id="28125.HMPREF3202_00321"/>
<dbReference type="InterPro" id="IPR036291">
    <property type="entry name" value="NAD(P)-bd_dom_sf"/>
</dbReference>
<dbReference type="GO" id="GO:0005737">
    <property type="term" value="C:cytoplasm"/>
    <property type="evidence" value="ECO:0007669"/>
    <property type="project" value="TreeGrafter"/>
</dbReference>
<dbReference type="Pfam" id="PF01370">
    <property type="entry name" value="Epimerase"/>
    <property type="match status" value="1"/>
</dbReference>
<dbReference type="eggNOG" id="COG0451">
    <property type="taxonomic scope" value="Bacteria"/>
</dbReference>
<keyword evidence="5" id="KW-0472">Membrane</keyword>
<keyword evidence="5" id="KW-1133">Transmembrane helix</keyword>
<keyword evidence="3" id="KW-0520">NAD</keyword>
<protein>
    <submittedName>
        <fullName evidence="7">NAD dependent epimerase/dehydratase family protein</fullName>
    </submittedName>
</protein>
<dbReference type="GO" id="GO:0042732">
    <property type="term" value="P:D-xylose metabolic process"/>
    <property type="evidence" value="ECO:0007669"/>
    <property type="project" value="InterPro"/>
</dbReference>
<dbReference type="GO" id="GO:0070403">
    <property type="term" value="F:NAD+ binding"/>
    <property type="evidence" value="ECO:0007669"/>
    <property type="project" value="InterPro"/>
</dbReference>
<dbReference type="PANTHER" id="PTHR43078:SF6">
    <property type="entry name" value="UDP-GLUCURONIC ACID DECARBOXYLASE 1"/>
    <property type="match status" value="1"/>
</dbReference>
<evidence type="ECO:0000259" key="6">
    <source>
        <dbReference type="Pfam" id="PF01370"/>
    </source>
</evidence>
<dbReference type="GO" id="GO:0048040">
    <property type="term" value="F:UDP-glucuronate decarboxylase activity"/>
    <property type="evidence" value="ECO:0007669"/>
    <property type="project" value="TreeGrafter"/>
</dbReference>
<feature type="transmembrane region" description="Helical" evidence="5">
    <location>
        <begin position="31"/>
        <end position="51"/>
    </location>
</feature>
<feature type="domain" description="NAD-dependent epimerase/dehydratase" evidence="6">
    <location>
        <begin position="31"/>
        <end position="276"/>
    </location>
</feature>
<dbReference type="EMBL" id="LTAG01000016">
    <property type="protein sequence ID" value="KXO18172.1"/>
    <property type="molecule type" value="Genomic_DNA"/>
</dbReference>
<name>A0A137T0P2_9BACT</name>
<keyword evidence="5" id="KW-0812">Transmembrane</keyword>
<proteinExistence type="predicted"/>
<gene>
    <name evidence="7" type="ORF">HMPREF3202_00321</name>
</gene>
<evidence type="ECO:0000256" key="4">
    <source>
        <dbReference type="ARBA" id="ARBA00023239"/>
    </source>
</evidence>
<dbReference type="Gene3D" id="3.40.50.720">
    <property type="entry name" value="NAD(P)-binding Rossmann-like Domain"/>
    <property type="match status" value="1"/>
</dbReference>
<dbReference type="SUPFAM" id="SSF51735">
    <property type="entry name" value="NAD(P)-binding Rossmann-fold domains"/>
    <property type="match status" value="1"/>
</dbReference>
<comment type="cofactor">
    <cofactor evidence="1">
        <name>NAD(+)</name>
        <dbReference type="ChEBI" id="CHEBI:57540"/>
    </cofactor>
</comment>
<keyword evidence="4" id="KW-0456">Lyase</keyword>
<evidence type="ECO:0000256" key="2">
    <source>
        <dbReference type="ARBA" id="ARBA00022793"/>
    </source>
</evidence>
<evidence type="ECO:0000256" key="3">
    <source>
        <dbReference type="ARBA" id="ARBA00023027"/>
    </source>
</evidence>
<accession>A0A137T0P2</accession>
<dbReference type="InterPro" id="IPR044516">
    <property type="entry name" value="UXS-like"/>
</dbReference>
<evidence type="ECO:0000313" key="8">
    <source>
        <dbReference type="Proteomes" id="UP000070093"/>
    </source>
</evidence>
<dbReference type="PATRIC" id="fig|28125.4.peg.313"/>
<organism evidence="7 8">
    <name type="scientific">Prevotella bivia</name>
    <dbReference type="NCBI Taxonomy" id="28125"/>
    <lineage>
        <taxon>Bacteria</taxon>
        <taxon>Pseudomonadati</taxon>
        <taxon>Bacteroidota</taxon>
        <taxon>Bacteroidia</taxon>
        <taxon>Bacteroidales</taxon>
        <taxon>Prevotellaceae</taxon>
        <taxon>Prevotella</taxon>
    </lineage>
</organism>
<dbReference type="PANTHER" id="PTHR43078">
    <property type="entry name" value="UDP-GLUCURONIC ACID DECARBOXYLASE-RELATED"/>
    <property type="match status" value="1"/>
</dbReference>